<feature type="transmembrane region" description="Helical" evidence="1">
    <location>
        <begin position="50"/>
        <end position="71"/>
    </location>
</feature>
<dbReference type="PANTHER" id="PTHR37299:SF1">
    <property type="entry name" value="STAGE 0 SPORULATION PROTEIN A HOMOLOG"/>
    <property type="match status" value="1"/>
</dbReference>
<feature type="transmembrane region" description="Helical" evidence="1">
    <location>
        <begin position="91"/>
        <end position="109"/>
    </location>
</feature>
<dbReference type="EMBL" id="DWZE01000065">
    <property type="protein sequence ID" value="HJA83414.1"/>
    <property type="molecule type" value="Genomic_DNA"/>
</dbReference>
<name>A0A9D2HS47_9BACE</name>
<keyword evidence="1" id="KW-0472">Membrane</keyword>
<dbReference type="PROSITE" id="PS50930">
    <property type="entry name" value="HTH_LYTTR"/>
    <property type="match status" value="1"/>
</dbReference>
<dbReference type="InterPro" id="IPR007492">
    <property type="entry name" value="LytTR_DNA-bd_dom"/>
</dbReference>
<dbReference type="InterPro" id="IPR046947">
    <property type="entry name" value="LytR-like"/>
</dbReference>
<dbReference type="GO" id="GO:0003677">
    <property type="term" value="F:DNA binding"/>
    <property type="evidence" value="ECO:0007669"/>
    <property type="project" value="UniProtKB-KW"/>
</dbReference>
<comment type="caution">
    <text evidence="3">The sequence shown here is derived from an EMBL/GenBank/DDBJ whole genome shotgun (WGS) entry which is preliminary data.</text>
</comment>
<evidence type="ECO:0000313" key="3">
    <source>
        <dbReference type="EMBL" id="HJA83414.1"/>
    </source>
</evidence>
<sequence>MIIGRLKDIWRVPYPAYITSWKTVAIPAAIIFLILYLLEPFGLSRLESGLLWVSLGAAFISAGVSSVFAWALPRVFPRWYAERGWTLGKDVVNTLALLLAIAVCIWLYVAWLTGMMLSFRLFFIVLLWVLILGAFPTVFFAMWNRNIQLARNLCEARKMNQSLPVKPEVEKPSSVPLVFLGDTREMLEIDAMSFLYAESEGNYVRLHYLSPHDQKQTSKLLRLTMKQAEVSASAPFIVRCHRAYLVNLHRVTRVDGNSQGCRLRLEGCSDEVPVSRSYVKGIKALLLH</sequence>
<keyword evidence="3" id="KW-0238">DNA-binding</keyword>
<dbReference type="Proteomes" id="UP000823860">
    <property type="component" value="Unassembled WGS sequence"/>
</dbReference>
<gene>
    <name evidence="3" type="ORF">H9785_05560</name>
</gene>
<dbReference type="GO" id="GO:0000156">
    <property type="term" value="F:phosphorelay response regulator activity"/>
    <property type="evidence" value="ECO:0007669"/>
    <property type="project" value="InterPro"/>
</dbReference>
<protein>
    <submittedName>
        <fullName evidence="3">LytTR family transcriptional regulator DNA-binding domain-containing protein</fullName>
    </submittedName>
</protein>
<dbReference type="AlphaFoldDB" id="A0A9D2HS47"/>
<reference evidence="3" key="1">
    <citation type="journal article" date="2021" name="PeerJ">
        <title>Extensive microbial diversity within the chicken gut microbiome revealed by metagenomics and culture.</title>
        <authorList>
            <person name="Gilroy R."/>
            <person name="Ravi A."/>
            <person name="Getino M."/>
            <person name="Pursley I."/>
            <person name="Horton D.L."/>
            <person name="Alikhan N.F."/>
            <person name="Baker D."/>
            <person name="Gharbi K."/>
            <person name="Hall N."/>
            <person name="Watson M."/>
            <person name="Adriaenssens E.M."/>
            <person name="Foster-Nyarko E."/>
            <person name="Jarju S."/>
            <person name="Secka A."/>
            <person name="Antonio M."/>
            <person name="Oren A."/>
            <person name="Chaudhuri R.R."/>
            <person name="La Ragione R."/>
            <person name="Hildebrand F."/>
            <person name="Pallen M.J."/>
        </authorList>
    </citation>
    <scope>NUCLEOTIDE SEQUENCE</scope>
    <source>
        <strain evidence="3">ChiHecec1B25-7008</strain>
    </source>
</reference>
<proteinExistence type="predicted"/>
<feature type="domain" description="HTH LytTR-type" evidence="2">
    <location>
        <begin position="195"/>
        <end position="288"/>
    </location>
</feature>
<keyword evidence="1" id="KW-1133">Transmembrane helix</keyword>
<keyword evidence="1" id="KW-0812">Transmembrane</keyword>
<accession>A0A9D2HS47</accession>
<evidence type="ECO:0000256" key="1">
    <source>
        <dbReference type="SAM" id="Phobius"/>
    </source>
</evidence>
<reference evidence="3" key="2">
    <citation type="submission" date="2021-04" db="EMBL/GenBank/DDBJ databases">
        <authorList>
            <person name="Gilroy R."/>
        </authorList>
    </citation>
    <scope>NUCLEOTIDE SEQUENCE</scope>
    <source>
        <strain evidence="3">ChiHecec1B25-7008</strain>
    </source>
</reference>
<evidence type="ECO:0000313" key="4">
    <source>
        <dbReference type="Proteomes" id="UP000823860"/>
    </source>
</evidence>
<feature type="transmembrane region" description="Helical" evidence="1">
    <location>
        <begin position="121"/>
        <end position="143"/>
    </location>
</feature>
<dbReference type="PANTHER" id="PTHR37299">
    <property type="entry name" value="TRANSCRIPTIONAL REGULATOR-RELATED"/>
    <property type="match status" value="1"/>
</dbReference>
<dbReference type="Pfam" id="PF04397">
    <property type="entry name" value="LytTR"/>
    <property type="match status" value="1"/>
</dbReference>
<feature type="transmembrane region" description="Helical" evidence="1">
    <location>
        <begin position="20"/>
        <end position="38"/>
    </location>
</feature>
<organism evidence="3 4">
    <name type="scientific">Candidatus Bacteroides intestinavium</name>
    <dbReference type="NCBI Taxonomy" id="2838469"/>
    <lineage>
        <taxon>Bacteria</taxon>
        <taxon>Pseudomonadati</taxon>
        <taxon>Bacteroidota</taxon>
        <taxon>Bacteroidia</taxon>
        <taxon>Bacteroidales</taxon>
        <taxon>Bacteroidaceae</taxon>
        <taxon>Bacteroides</taxon>
    </lineage>
</organism>
<dbReference type="SMART" id="SM00850">
    <property type="entry name" value="LytTR"/>
    <property type="match status" value="1"/>
</dbReference>
<dbReference type="Gene3D" id="2.40.50.1020">
    <property type="entry name" value="LytTr DNA-binding domain"/>
    <property type="match status" value="1"/>
</dbReference>
<evidence type="ECO:0000259" key="2">
    <source>
        <dbReference type="PROSITE" id="PS50930"/>
    </source>
</evidence>